<dbReference type="Proteomes" id="UP000316426">
    <property type="component" value="Chromosome"/>
</dbReference>
<dbReference type="Gene3D" id="1.25.40.10">
    <property type="entry name" value="Tetratricopeptide repeat domain"/>
    <property type="match status" value="1"/>
</dbReference>
<evidence type="ECO:0000313" key="2">
    <source>
        <dbReference type="EMBL" id="QDV76335.1"/>
    </source>
</evidence>
<dbReference type="SUPFAM" id="SSF103642">
    <property type="entry name" value="Sec-C motif"/>
    <property type="match status" value="1"/>
</dbReference>
<gene>
    <name evidence="2" type="ORF">Spa11_45650</name>
</gene>
<evidence type="ECO:0008006" key="4">
    <source>
        <dbReference type="Google" id="ProtNLM"/>
    </source>
</evidence>
<sequence length="727" mass="78391">MAVDPYAPCPCGSGKKLKFCCSDLLGEIEKVQRMLEGDQPRAALAHLEKTLAKTPGRASLLDLKASIELSLGDLERAQQTVQQHLAADPTNPSAHAQAAILAASFEPGPEELAGGAAPSSRQAVMHLQDAMELVSDSIPARVLQAIGAVGQALLADGDLIAARAHLWLYQGVAGEQDTRAMELLMRLNRAPELPLLLRDNLFLREAPAGHAVEAEHDEAQLLASRGQWRRAEALLEKLCENHPDLDVLPYNAAVVSGWIGDQTKFVAGLRKFAQLVTDQSQDGLPDDAVESEAIAQLLDASNREEGVDVVRLIYSVADEETLVDKLTRSKRTSAYKLSDSELHAIEGLPPRHTFLLLDRDLPETGVGATAETTPRIVGVLSYYGRQTDKPERLELVLDRDEQFDATLGVLAAQLGDAIGEKTDEQVAGRGAGAPSMRSRWRFPDDTPVADRRRVVADEQRRVLLEEWPDKPLAKLTGKSPAQAAADPALKTAVTAALMVLEQTSAASVEAGVFTELRTKLGLPTPEAIDPKLVDLETIPLSRVTRVDLTKATDDDIFSLYKRTELAGATEVARLVAKEAVGRPGLAEDLPPEDLYGRLAALEPELDDALAWIERGRQAADGTGKSNAGWDLAELELRVVEGQFEEANRIVGHLRDEHLKEKGIAERLYELLYALGAVPSAEEMARMQGDGMSPEPAMSDAPAGGSKLWTPGSDEPATGGGSKIWTPS</sequence>
<feature type="region of interest" description="Disordered" evidence="1">
    <location>
        <begin position="684"/>
        <end position="727"/>
    </location>
</feature>
<dbReference type="AlphaFoldDB" id="A0A518KEW7"/>
<dbReference type="SUPFAM" id="SSF48452">
    <property type="entry name" value="TPR-like"/>
    <property type="match status" value="1"/>
</dbReference>
<accession>A0A518KEW7</accession>
<protein>
    <recommendedName>
        <fullName evidence="4">SEC-C motif protein</fullName>
    </recommendedName>
</protein>
<organism evidence="2 3">
    <name type="scientific">Botrimarina mediterranea</name>
    <dbReference type="NCBI Taxonomy" id="2528022"/>
    <lineage>
        <taxon>Bacteria</taxon>
        <taxon>Pseudomonadati</taxon>
        <taxon>Planctomycetota</taxon>
        <taxon>Planctomycetia</taxon>
        <taxon>Pirellulales</taxon>
        <taxon>Lacipirellulaceae</taxon>
        <taxon>Botrimarina</taxon>
    </lineage>
</organism>
<evidence type="ECO:0000313" key="3">
    <source>
        <dbReference type="Proteomes" id="UP000316426"/>
    </source>
</evidence>
<keyword evidence="3" id="KW-1185">Reference proteome</keyword>
<dbReference type="KEGG" id="bmei:Spa11_45650"/>
<evidence type="ECO:0000256" key="1">
    <source>
        <dbReference type="SAM" id="MobiDB-lite"/>
    </source>
</evidence>
<name>A0A518KEW7_9BACT</name>
<dbReference type="InterPro" id="IPR011990">
    <property type="entry name" value="TPR-like_helical_dom_sf"/>
</dbReference>
<dbReference type="RefSeq" id="WP_145116781.1">
    <property type="nucleotide sequence ID" value="NZ_CP036349.1"/>
</dbReference>
<feature type="region of interest" description="Disordered" evidence="1">
    <location>
        <begin position="423"/>
        <end position="444"/>
    </location>
</feature>
<dbReference type="EMBL" id="CP036349">
    <property type="protein sequence ID" value="QDV76335.1"/>
    <property type="molecule type" value="Genomic_DNA"/>
</dbReference>
<reference evidence="2 3" key="1">
    <citation type="submission" date="2019-02" db="EMBL/GenBank/DDBJ databases">
        <title>Deep-cultivation of Planctomycetes and their phenomic and genomic characterization uncovers novel biology.</title>
        <authorList>
            <person name="Wiegand S."/>
            <person name="Jogler M."/>
            <person name="Boedeker C."/>
            <person name="Pinto D."/>
            <person name="Vollmers J."/>
            <person name="Rivas-Marin E."/>
            <person name="Kohn T."/>
            <person name="Peeters S.H."/>
            <person name="Heuer A."/>
            <person name="Rast P."/>
            <person name="Oberbeckmann S."/>
            <person name="Bunk B."/>
            <person name="Jeske O."/>
            <person name="Meyerdierks A."/>
            <person name="Storesund J.E."/>
            <person name="Kallscheuer N."/>
            <person name="Luecker S."/>
            <person name="Lage O.M."/>
            <person name="Pohl T."/>
            <person name="Merkel B.J."/>
            <person name="Hornburger P."/>
            <person name="Mueller R.-W."/>
            <person name="Bruemmer F."/>
            <person name="Labrenz M."/>
            <person name="Spormann A.M."/>
            <person name="Op den Camp H."/>
            <person name="Overmann J."/>
            <person name="Amann R."/>
            <person name="Jetten M.S.M."/>
            <person name="Mascher T."/>
            <person name="Medema M.H."/>
            <person name="Devos D.P."/>
            <person name="Kaster A.-K."/>
            <person name="Ovreas L."/>
            <person name="Rohde M."/>
            <person name="Galperin M.Y."/>
            <person name="Jogler C."/>
        </authorList>
    </citation>
    <scope>NUCLEOTIDE SEQUENCE [LARGE SCALE GENOMIC DNA]</scope>
    <source>
        <strain evidence="2 3">Spa11</strain>
    </source>
</reference>
<proteinExistence type="predicted"/>